<evidence type="ECO:0000256" key="4">
    <source>
        <dbReference type="ARBA" id="ARBA00017143"/>
    </source>
</evidence>
<evidence type="ECO:0000256" key="5">
    <source>
        <dbReference type="ARBA" id="ARBA00022553"/>
    </source>
</evidence>
<evidence type="ECO:0000256" key="11">
    <source>
        <dbReference type="SAM" id="MobiDB-lite"/>
    </source>
</evidence>
<reference evidence="13" key="1">
    <citation type="submission" date="2023-11" db="EMBL/GenBank/DDBJ databases">
        <authorList>
            <person name="Alioto T."/>
            <person name="Alioto T."/>
            <person name="Gomez Garrido J."/>
        </authorList>
    </citation>
    <scope>NUCLEOTIDE SEQUENCE</scope>
</reference>
<dbReference type="PANTHER" id="PTHR48103">
    <property type="entry name" value="MIDASIN-RELATED"/>
    <property type="match status" value="1"/>
</dbReference>
<name>A0AAI8Z0P5_9PEZI</name>
<feature type="compositionally biased region" description="Acidic residues" evidence="11">
    <location>
        <begin position="4336"/>
        <end position="4346"/>
    </location>
</feature>
<dbReference type="FunFam" id="3.40.50.300:FF:001368">
    <property type="entry name" value="Midasin"/>
    <property type="match status" value="1"/>
</dbReference>
<evidence type="ECO:0000256" key="6">
    <source>
        <dbReference type="ARBA" id="ARBA00022741"/>
    </source>
</evidence>
<feature type="compositionally biased region" description="Basic and acidic residues" evidence="11">
    <location>
        <begin position="720"/>
        <end position="733"/>
    </location>
</feature>
<dbReference type="FunFam" id="3.40.50.300:FF:000142">
    <property type="entry name" value="Midasin"/>
    <property type="match status" value="1"/>
</dbReference>
<comment type="subcellular location">
    <subcellularLocation>
        <location evidence="1">Nucleus</location>
        <location evidence="1">Nucleolus</location>
    </subcellularLocation>
    <subcellularLocation>
        <location evidence="2">Nucleus</location>
        <location evidence="2">Nucleoplasm</location>
    </subcellularLocation>
</comment>
<dbReference type="Gene3D" id="3.40.50.410">
    <property type="entry name" value="von Willebrand factor, type A domain"/>
    <property type="match status" value="1"/>
</dbReference>
<dbReference type="Gene3D" id="3.40.50.300">
    <property type="entry name" value="P-loop containing nucleotide triphosphate hydrolases"/>
    <property type="match status" value="6"/>
</dbReference>
<keyword evidence="6 10" id="KW-0547">Nucleotide-binding</keyword>
<evidence type="ECO:0000256" key="9">
    <source>
        <dbReference type="ARBA" id="ARBA00023242"/>
    </source>
</evidence>
<dbReference type="SMART" id="SM00382">
    <property type="entry name" value="AAA"/>
    <property type="match status" value="6"/>
</dbReference>
<feature type="compositionally biased region" description="Acidic residues" evidence="11">
    <location>
        <begin position="4170"/>
        <end position="4188"/>
    </location>
</feature>
<dbReference type="InterPro" id="IPR036465">
    <property type="entry name" value="vWFA_dom_sf"/>
</dbReference>
<proteinExistence type="inferred from homology"/>
<dbReference type="Pfam" id="PF17865">
    <property type="entry name" value="AAA_lid_5"/>
    <property type="match status" value="1"/>
</dbReference>
<feature type="compositionally biased region" description="Acidic residues" evidence="11">
    <location>
        <begin position="4257"/>
        <end position="4290"/>
    </location>
</feature>
<comment type="function">
    <text evidence="10">Nuclear chaperone required for maturation and nuclear export of pre-60S ribosome subunits.</text>
</comment>
<dbReference type="EMBL" id="CAVMBE010000035">
    <property type="protein sequence ID" value="CAK4030281.1"/>
    <property type="molecule type" value="Genomic_DNA"/>
</dbReference>
<organism evidence="13 14">
    <name type="scientific">Lecanosticta acicola</name>
    <dbReference type="NCBI Taxonomy" id="111012"/>
    <lineage>
        <taxon>Eukaryota</taxon>
        <taxon>Fungi</taxon>
        <taxon>Dikarya</taxon>
        <taxon>Ascomycota</taxon>
        <taxon>Pezizomycotina</taxon>
        <taxon>Dothideomycetes</taxon>
        <taxon>Dothideomycetidae</taxon>
        <taxon>Mycosphaerellales</taxon>
        <taxon>Mycosphaerellaceae</taxon>
        <taxon>Lecanosticta</taxon>
    </lineage>
</organism>
<feature type="region of interest" description="Disordered" evidence="11">
    <location>
        <begin position="4018"/>
        <end position="4508"/>
    </location>
</feature>
<accession>A0AAI8Z0P5</accession>
<sequence>MECPWDAVLEDGDAQLLPPELLQLIQDRTSDPRLYLEGITKAALDARYTYRLLAHCEDVLAHICASLRPHGSFASSVATLARIVPHATYLTPYAARLLERERHSFGSSEEQNVLYLLGLFRLLRSDHRLFRRFVRPQELASLLGRSSRAVTYLTIRILQIYLEAADHWFESTIKRYLGQDRPDGALNGRWDEKTIDYRFLSLWEEERFEQVLKLRLEVKEAISKSTAVGRRTIPFQCFHPSTALLGDILFPRAHSSQSTHRDEPGVVVTDTISSNLESIARALRSPSPILLTGLAGSGKSLLIRHAARNLGHLDKMVTLHLNEQSDAKLLIGIYTSGDTPGSFIWKPGVLTTAVQEGRWVLIEDLDRTPNEVLGTLLPLIEKRELFIPNRNETIYASEGFRILATVRSSVNHRGEETKPLTHMLGHRHWQNVAITMPSDVEHAAVAQSLFPSLEKLLPQFMAVYERLLAARQRFALLGQSKTGVARSVSPRDLLKWCQRVSLLLKSHSSFTSSDKDHIFLEAIDCFVGSLPDDSARSGLAAAIAEELQIDPQRRDWLLYQREVPYKAEDSRIVIGRHVLPKTKQLRSSQTSFSTNPHTNRMLERVSAAVLNQEPLLLVGETGVGKTTAVQHLAAHLGKKLVPFNLSQQSEAGDLLGGFKPVNARTLVVPMKDEFDELFAESFSATKNKQFIELLGRQMSKGNWKSVCKLWRQALIMVDQQRSESPPREGEAPSKKRKVESRKTIDFARWDNFAGNVKNIERKLADRNDAVAFTFVEGNIVKAVRNGDWILLDEINLAAPDTLESIADLLDHTSPSILLTEAGNIERIEAHPEFRVFAAMNPATDVGKKDLPPGIRSRFTELYVEGPDRDLKSLEAIVSSYLGKESISADPAVARDVSVLHQKIIGLSEENKLVDGAGQKPHFSLRTLTRTLSYAKRIQATCGLRRALFEGFQMSFLTFLDSESAQLVQPTIKQHLLGKIKGMEAELKRPLRKPNEGKAYVEPYPGCKHWIRQGVQKLQDQDHYIITPFVRSNLENLVRASSTRQFPVLIQGPTSSGKTSMIEYLAKRTGHTFTRINNHEHTDLQEYLGTYISGADGRIQFQEGVLVKALREGHWIVLDELNLAPTDVLEALNRLLDDNRELRIPETQEVVRPHSDFMLFATQNPAGLYGGRKTLSRAFRNRFLELHFDDIPVNELQEILHRRTQLPESRAKRIVNVYKELSVLRQETRLFEQKSFATLRDLFRWALRQNDTIEQLAANGYMLLCERVRKPQERTALKTVIENVMSKNGPRVRIDEDSLYADECPEVLEHKRNAGRQDVVWTKAMRRLYVLVSRAILNNEPVLLVGETGCGKTTVCQMLADALRKELHTVNAHQNTETGDLIGSHRPVRDRAATDSTLRQLLLTSPLLQTYDRAHLRSTDDLLAAHDEILASIPIEEREAYSQTPTYAKIQVLRGRLRQIFEWSDGTLVKAMRSGDLFLLDEISLADDSVLERLNSVLESQRTILLAEKGSLDSSVTAADGFQFLATMNPGGDYGKRELSPALRNRFTEIWVPSLSDLEDVLQIVRAKLVDSALPHAQAMVGFADWFKKRFDNSASSSVSIRDTLAWVDFINVFARFDVLPAVVHGAAMVYIDTLGANPAGLISLTSQSIDEERHACLVELGRLLAVNALEIYGRTFEVRKDDGAFGIGPFSLPRTRNASATYESFTFDPPTTRSNAMRVLRALQLSKPLLLEGSPGVGKTALVTAVAAAVNMPLTRINLSDQTDLLDLFGSDAPVEGAQTGTFVWRDAPFLRAMKNGEWVLLDEMNLASQSVLEGLNACLDHRGEVFIPELGQSFARHPDFRLFAAQNPHHQGGGRKGLPASFVNRFTVVYADSFRFEDLMLICQRMFPTLDRKYLEQAVNFVTELHDAVADRREFGSNGGPWEFNLRDIARWLELASSDEGLVKAGTPRDFVETLFTQRFRTQHDRDCLRKLFDHVFIGAAPVADLFCNLSPNSLQVGLGLLRRDQFSAAPQPAHRDLNFFGPSHLQVLQSAMLSVQRRWPVILAGPPGVGKTRLVERLAASVGANVATLAMSAETDALDLIGGYEQHDPHRQISRVLSELRARCDSLVKSGLLEGPEARACLLLRAFQELESSPNDKALLDEVAACLPPSALSEWSPLLETLQGGTTTIDKARFEWVDGPLVEALQQGKWLVIDNANLCSASVLDRLNSLLEPNGALIINEHSTEDGSPRILRPHPSFRIFLTVDPRLGELSRAMRNRAVELHMTATSAQAASSTDGLYAESAMANFKALKAVKDFQDKELLEVTRDHFALADQSLVSRLQQQISNGLFERTADFADASEALNTRTEARLPLGLFYQGITSHMQVPADYACVQTLHPLNNQPLVQQSQRSFAEALSLSARYDLTLAFTSIAKTLAACKDDRKMSDRLGRFWKTARKELNAGSNRNNDGLLATIEAMLQYLWSWLHQADSLDVDEVVNAKATLNGLLSYAWVLLQAIQSEAFDLASLAAFNLAGQSMSTIALKNAPASVSSAIGQYYSVLCSLSPQAAGTTGSGFTGLWKAIRPTVPSTIDGLQALLRFEAVVDRFDQAVSSMRLPVAQIVDLKLAFQQALSVSTATGRDMVVLAEKALGLIPGKPAEDETTVMPGVSKPHFADSFELLCRHFAVLMLASPCLLPTEAVSLEMFAQRKTVSGMTFQRDGNTRAISSQFRLLELNGQARDDVQKDEQIGLSVLQRLLNVDQAALRDMSLLDAETRILGQTLSSKAHLVRTDELPVLKSSLRQFLQTVLETLASSGSSGDVVQGAAMLLQAFHEGSDDLIALSSISRQHRSVFEHLASVISYLVGESNNAEDASTAWASFALGSLELYVPSQGFDPVQEAHIERQVYQHTRSDLESRLNALRAFREAWFGDQSSLRARLLLEDIRALGDGPATVEICRPHISQLAQLHGEFQALMRILRPLRTINNVDVQALDANAWSNLRVIRTRLQEQYRAYADLAMPVVGFIDCLFVSRRLAILASSSAASTTVDSSAANLTPLVGAGAVEWLSDEVFIQAREACRSKDEQLHWLAIVAVRSTLVPVSKFSPELQHTVENSFRGFYDAWKVELSRDQKLAAANSSLYKYRGGDIDQDEVVQTELDELFPDYSTGADTAEHSTRSGADAQALAPKLACLYHSLFSPDVSQPEQLLGLVRHWAELAAIRPAQVKEYNALPALMLGLENMSSTLTGLNSPRESHNIYKDANIGQSRALIALVEKVQMRFESIHDAWPEHATPIEVLRACAQILDLGHAEPVARYLPPVEKLHGTINEWQKVASSEYSAATLLEDTTNLIVGWRQLELSTWAGMFDSEDEQCKENAASWWYIAYETIIQAAGSASQDQDSVQNFAQQLLQTLSGFLANCGLGEYRIRLGMLVDFKLALASMCPDQPSFGVVHDALSSVISFYSRFEGAIADTLAKKRAELEKDIKNVIQLASWKDRNIETLKNGAKASHKKLFKTVRKYRKALGEPVEPLLRAEFPYVLYELQRPESNMQPTIVESAGMDLPVTRITVWRDRPSQFINVDATVKDMVSRATTATGLTGATKKIEKFLKELEEESEELRRETPNTATEEKKTLVQHLKTRKRRLLADVFRDVRNMGFSSNLGEDVKTQQRSLQGVLARSPPLTLDGDMSGASAADQEFHRLLQTMEAVRSSDLKPSDDLTPAEVDRAKNLLESMLRTMIDQRNALKFPLKSLAALKALLDKLSAFGACQGPHPRVETVRGPHLLQAGIASLGTVLRATLKCVDAQGTLSKKDYTPAVQPLQQDVVELEAIKEGMSASAPLPDDIESETTDALRHRFNTAVESIGAHVRDTVQSHPELGPVLSQLLLWQNFGASKADRTSGPGKNSTPVNTWLHGLFEILEKARALPLSTSHPTTNGHSKQQWLIDHQTATRRTLEELRIESCASGLNSLMAQMAGLQVDETATMSQLAAICHHLQPILYAYLAIVENAVFNMIELHSTTSKMAHKLATAFVQLARHGFCQPSEKAESDEQQSGQVESGTGLGDGEGGEDISKDVGNDEDLSELAQDAASKDKEGETEAEKDAVDMADEDLEGKFNEDAGSEGDDQDDGDEGQSDAEIDEEAGHVDGEKDDAVDEKTWNDQEKAEEAEKEADGAQGTKSDDVSASADNAKEGTEEQSQEGEDEVEGGSEMDNEAEHNEPEQADAHLQEVQNLDLPEDMEMDGPKKEVEDISDGGDDLPDEMSDVDAGDAASDKEESRDVEMNEGEDEDQAEENGEAAELEQEGQDAPNEEEDAQSDIAMLDKPEPQEQPHDGLHSGEEGQGQQDQNDANTNGALPTAEQADNENDAEQPDEQSGTAEGGNRTHQNRPSGQAQGAEEDEKKQPLKQLGDVLKQWYDQHRNIEDAQEAEGPEPEPESDQPMDVDDARFEHTDDAEAEMQALGAAKAEQSRALNDENAVPLEQEEQDTSEPLRDQLKEHSEPVDEDETEAGAGAKDKGADSGAQSSQAVVGQPTEVDMDLEDDANEEEEPSEVDDVDEQLTNTHLSQANLEALPMELARQEWSDHESRTRNMAIVLTEHLRLILQPTQATKMRGDFRTGKRLNIKKIIPYIASSYKRDKIWMRRSIPSKRSYQILLAIDDSESMNESERKGLAFDTLALVAKSMSMLEVGELAIVGFGESVHVAHDFSMPFTSDAGAQVVRHFRFSQSKTDVRALLERSIELFRAARLKAASSTSNLWQLQLIISDGLCQNHAAIRRLVRQAHEERIMVVFIIVDATAAAPPGTHSVVDPETTTKQSIVDLQTAEFQDGQVRMQKYLDTFPFRYYLIVRDVQELPNVLAGALRQWFAEVVESG</sequence>
<feature type="compositionally biased region" description="Polar residues" evidence="11">
    <location>
        <begin position="4347"/>
        <end position="4367"/>
    </location>
</feature>
<dbReference type="SUPFAM" id="SSF53300">
    <property type="entry name" value="vWA-like"/>
    <property type="match status" value="1"/>
</dbReference>
<dbReference type="InterPro" id="IPR041190">
    <property type="entry name" value="Midasin_AAA_lid_5"/>
</dbReference>
<evidence type="ECO:0000256" key="7">
    <source>
        <dbReference type="ARBA" id="ARBA00022840"/>
    </source>
</evidence>
<dbReference type="PIRSF" id="PIRSF010340">
    <property type="entry name" value="Midasin"/>
    <property type="match status" value="1"/>
</dbReference>
<feature type="region of interest" description="Disordered" evidence="11">
    <location>
        <begin position="3592"/>
        <end position="3611"/>
    </location>
</feature>
<comment type="similarity">
    <text evidence="3 10">Belongs to the midasin family.</text>
</comment>
<evidence type="ECO:0000256" key="3">
    <source>
        <dbReference type="ARBA" id="ARBA00007188"/>
    </source>
</evidence>
<dbReference type="InterPro" id="IPR011704">
    <property type="entry name" value="ATPase_dyneun-rel_AAA"/>
</dbReference>
<feature type="domain" description="VWFA" evidence="12">
    <location>
        <begin position="4626"/>
        <end position="4835"/>
    </location>
</feature>
<dbReference type="PANTHER" id="PTHR48103:SF2">
    <property type="entry name" value="MIDASIN"/>
    <property type="match status" value="1"/>
</dbReference>
<dbReference type="GO" id="GO:0030687">
    <property type="term" value="C:preribosome, large subunit precursor"/>
    <property type="evidence" value="ECO:0007669"/>
    <property type="project" value="TreeGrafter"/>
</dbReference>
<dbReference type="FunFam" id="3.40.50.300:FF:000712">
    <property type="entry name" value="Midasin"/>
    <property type="match status" value="1"/>
</dbReference>
<feature type="compositionally biased region" description="Basic and acidic residues" evidence="11">
    <location>
        <begin position="4463"/>
        <end position="4475"/>
    </location>
</feature>
<evidence type="ECO:0000256" key="2">
    <source>
        <dbReference type="ARBA" id="ARBA00004642"/>
    </source>
</evidence>
<feature type="compositionally biased region" description="Basic and acidic residues" evidence="11">
    <location>
        <begin position="4246"/>
        <end position="4256"/>
    </location>
</feature>
<dbReference type="InterPro" id="IPR027417">
    <property type="entry name" value="P-loop_NTPase"/>
</dbReference>
<keyword evidence="14" id="KW-1185">Reference proteome</keyword>
<comment type="caution">
    <text evidence="13">The sequence shown here is derived from an EMBL/GenBank/DDBJ whole genome shotgun (WGS) entry which is preliminary data.</text>
</comment>
<dbReference type="GO" id="GO:0000027">
    <property type="term" value="P:ribosomal large subunit assembly"/>
    <property type="evidence" value="ECO:0007669"/>
    <property type="project" value="InterPro"/>
</dbReference>
<feature type="compositionally biased region" description="Basic and acidic residues" evidence="11">
    <location>
        <begin position="3594"/>
        <end position="3609"/>
    </location>
</feature>
<feature type="compositionally biased region" description="Basic and acidic residues" evidence="11">
    <location>
        <begin position="4065"/>
        <end position="4080"/>
    </location>
</feature>
<keyword evidence="8 10" id="KW-0143">Chaperone</keyword>
<feature type="compositionally biased region" description="Acidic residues" evidence="11">
    <location>
        <begin position="4095"/>
        <end position="4116"/>
    </location>
</feature>
<dbReference type="Proteomes" id="UP001296104">
    <property type="component" value="Unassembled WGS sequence"/>
</dbReference>
<dbReference type="SUPFAM" id="SSF52540">
    <property type="entry name" value="P-loop containing nucleoside triphosphate hydrolases"/>
    <property type="match status" value="6"/>
</dbReference>
<evidence type="ECO:0000313" key="13">
    <source>
        <dbReference type="EMBL" id="CAK4030281.1"/>
    </source>
</evidence>
<dbReference type="GO" id="GO:0005730">
    <property type="term" value="C:nucleolus"/>
    <property type="evidence" value="ECO:0007669"/>
    <property type="project" value="UniProtKB-SubCell"/>
</dbReference>
<dbReference type="Pfam" id="PF21108">
    <property type="entry name" value="MDN1_4th"/>
    <property type="match status" value="1"/>
</dbReference>
<feature type="compositionally biased region" description="Acidic residues" evidence="11">
    <location>
        <begin position="4225"/>
        <end position="4242"/>
    </location>
</feature>
<feature type="compositionally biased region" description="Basic and acidic residues" evidence="11">
    <location>
        <begin position="4418"/>
        <end position="4427"/>
    </location>
</feature>
<feature type="region of interest" description="Disordered" evidence="11">
    <location>
        <begin position="720"/>
        <end position="739"/>
    </location>
</feature>
<dbReference type="InterPro" id="IPR048617">
    <property type="entry name" value="MDN1_AAA_lid_4"/>
</dbReference>
<dbReference type="InterPro" id="IPR003593">
    <property type="entry name" value="AAA+_ATPase"/>
</dbReference>
<dbReference type="Pfam" id="PF07728">
    <property type="entry name" value="AAA_5"/>
    <property type="match status" value="9"/>
</dbReference>
<feature type="compositionally biased region" description="Basic and acidic residues" evidence="11">
    <location>
        <begin position="4295"/>
        <end position="4313"/>
    </location>
</feature>
<evidence type="ECO:0000256" key="1">
    <source>
        <dbReference type="ARBA" id="ARBA00004604"/>
    </source>
</evidence>
<evidence type="ECO:0000256" key="8">
    <source>
        <dbReference type="ARBA" id="ARBA00023186"/>
    </source>
</evidence>
<gene>
    <name evidence="13" type="ORF">LECACI_7A005455</name>
</gene>
<feature type="compositionally biased region" description="Acidic residues" evidence="11">
    <location>
        <begin position="4398"/>
        <end position="4417"/>
    </location>
</feature>
<feature type="compositionally biased region" description="Basic and acidic residues" evidence="11">
    <location>
        <begin position="4189"/>
        <end position="4202"/>
    </location>
</feature>
<dbReference type="FunFam" id="3.40.50.300:FF:000582">
    <property type="entry name" value="Midasin"/>
    <property type="match status" value="1"/>
</dbReference>
<dbReference type="CDD" id="cd00009">
    <property type="entry name" value="AAA"/>
    <property type="match status" value="1"/>
</dbReference>
<dbReference type="GO" id="GO:0005524">
    <property type="term" value="F:ATP binding"/>
    <property type="evidence" value="ECO:0007669"/>
    <property type="project" value="UniProtKB-KW"/>
</dbReference>
<dbReference type="InterPro" id="IPR002035">
    <property type="entry name" value="VWF_A"/>
</dbReference>
<dbReference type="GO" id="GO:0005654">
    <property type="term" value="C:nucleoplasm"/>
    <property type="evidence" value="ECO:0007669"/>
    <property type="project" value="UniProtKB-SubCell"/>
</dbReference>
<dbReference type="InterPro" id="IPR040848">
    <property type="entry name" value="AAA_lid_7"/>
</dbReference>
<evidence type="ECO:0000256" key="10">
    <source>
        <dbReference type="PIRNR" id="PIRNR010340"/>
    </source>
</evidence>
<keyword evidence="5" id="KW-0597">Phosphoprotein</keyword>
<dbReference type="Pfam" id="PF17867">
    <property type="entry name" value="AAA_lid_7"/>
    <property type="match status" value="3"/>
</dbReference>
<feature type="compositionally biased region" description="Low complexity" evidence="11">
    <location>
        <begin position="4316"/>
        <end position="4329"/>
    </location>
</feature>
<evidence type="ECO:0000259" key="12">
    <source>
        <dbReference type="PROSITE" id="PS50234"/>
    </source>
</evidence>
<keyword evidence="9 10" id="KW-0539">Nucleus</keyword>
<dbReference type="InterPro" id="IPR012099">
    <property type="entry name" value="Midasin"/>
</dbReference>
<dbReference type="GO" id="GO:0000055">
    <property type="term" value="P:ribosomal large subunit export from nucleus"/>
    <property type="evidence" value="ECO:0007669"/>
    <property type="project" value="TreeGrafter"/>
</dbReference>
<dbReference type="GO" id="GO:0016887">
    <property type="term" value="F:ATP hydrolysis activity"/>
    <property type="evidence" value="ECO:0007669"/>
    <property type="project" value="InterPro"/>
</dbReference>
<dbReference type="PROSITE" id="PS50234">
    <property type="entry name" value="VWFA"/>
    <property type="match status" value="1"/>
</dbReference>
<feature type="compositionally biased region" description="Basic and acidic residues" evidence="11">
    <location>
        <begin position="4130"/>
        <end position="4148"/>
    </location>
</feature>
<evidence type="ECO:0000313" key="14">
    <source>
        <dbReference type="Proteomes" id="UP001296104"/>
    </source>
</evidence>
<keyword evidence="7 10" id="KW-0067">ATP-binding</keyword>
<protein>
    <recommendedName>
        <fullName evidence="4 10">Midasin</fullName>
    </recommendedName>
</protein>